<dbReference type="AlphaFoldDB" id="A0A1C7N7N6"/>
<sequence length="111" mass="12051">MVLSITSSFTLEVDDKNDLINAGLIFAKKRIRILPCPSIVADYEIASVSLTHIPSIRPDEIGTGLPKSLAPFGKIFNVDIFMRSGYAVLGKPKKANSLEIAHTVSCCESED</sequence>
<evidence type="ECO:0000313" key="2">
    <source>
        <dbReference type="Proteomes" id="UP000093000"/>
    </source>
</evidence>
<evidence type="ECO:0000313" key="1">
    <source>
        <dbReference type="EMBL" id="OBZ84626.1"/>
    </source>
</evidence>
<name>A0A1C7N7N6_9FUNG</name>
<accession>A0A1C7N7N6</accession>
<dbReference type="EMBL" id="LUGH01000487">
    <property type="protein sequence ID" value="OBZ84626.1"/>
    <property type="molecule type" value="Genomic_DNA"/>
</dbReference>
<dbReference type="Proteomes" id="UP000093000">
    <property type="component" value="Unassembled WGS sequence"/>
</dbReference>
<dbReference type="InParanoid" id="A0A1C7N7N6"/>
<organism evidence="1 2">
    <name type="scientific">Choanephora cucurbitarum</name>
    <dbReference type="NCBI Taxonomy" id="101091"/>
    <lineage>
        <taxon>Eukaryota</taxon>
        <taxon>Fungi</taxon>
        <taxon>Fungi incertae sedis</taxon>
        <taxon>Mucoromycota</taxon>
        <taxon>Mucoromycotina</taxon>
        <taxon>Mucoromycetes</taxon>
        <taxon>Mucorales</taxon>
        <taxon>Mucorineae</taxon>
        <taxon>Choanephoraceae</taxon>
        <taxon>Choanephoroideae</taxon>
        <taxon>Choanephora</taxon>
    </lineage>
</organism>
<dbReference type="OrthoDB" id="2264205at2759"/>
<protein>
    <submittedName>
        <fullName evidence="1">Uncharacterized protein</fullName>
    </submittedName>
</protein>
<reference evidence="1 2" key="1">
    <citation type="submission" date="2016-03" db="EMBL/GenBank/DDBJ databases">
        <title>Choanephora cucurbitarum.</title>
        <authorList>
            <person name="Min B."/>
            <person name="Park H."/>
            <person name="Park J.-H."/>
            <person name="Shin H.-D."/>
            <person name="Choi I.-G."/>
        </authorList>
    </citation>
    <scope>NUCLEOTIDE SEQUENCE [LARGE SCALE GENOMIC DNA]</scope>
    <source>
        <strain evidence="1 2">KUS-F28377</strain>
    </source>
</reference>
<gene>
    <name evidence="1" type="ORF">A0J61_07319</name>
</gene>
<proteinExistence type="predicted"/>
<comment type="caution">
    <text evidence="1">The sequence shown here is derived from an EMBL/GenBank/DDBJ whole genome shotgun (WGS) entry which is preliminary data.</text>
</comment>
<keyword evidence="2" id="KW-1185">Reference proteome</keyword>